<dbReference type="InterPro" id="IPR046623">
    <property type="entry name" value="DUF6536"/>
</dbReference>
<keyword evidence="2" id="KW-1133">Transmembrane helix</keyword>
<feature type="transmembrane region" description="Helical" evidence="2">
    <location>
        <begin position="68"/>
        <end position="93"/>
    </location>
</feature>
<feature type="region of interest" description="Disordered" evidence="1">
    <location>
        <begin position="40"/>
        <end position="60"/>
    </location>
</feature>
<evidence type="ECO:0000313" key="5">
    <source>
        <dbReference type="Proteomes" id="UP000518752"/>
    </source>
</evidence>
<dbReference type="OrthoDB" id="2924511at2759"/>
<evidence type="ECO:0000256" key="2">
    <source>
        <dbReference type="SAM" id="Phobius"/>
    </source>
</evidence>
<dbReference type="PANTHER" id="PTHR35395:SF1">
    <property type="entry name" value="DUF6536 DOMAIN-CONTAINING PROTEIN"/>
    <property type="match status" value="1"/>
</dbReference>
<sequence length="711" mass="78653">MSSTGFLRQVLIPQASYAPIAMTDSDDIVLSQQDWKPSRRQSFDSFEPSLLDDKSSSSRRRLPTGWRFGAWSATLQALLVLLVNLAILIWSAATRTGWGTSSGLIFEGHCNSVNHIAIGIHLLINILSTILLGASNYIMQSLCAPTRLQVDRAHQNGTWLDIGMQSMRNLGYTSRRKRVLWILLAASSIPLHLFYNSAFFSTLSSNEYRVELAQGPDLSQSDVNSTHDWTCSSAGCPTIISDASQLSSWEILTASECLETYTSDFMSDRSHVIAIVGNYTSPANANILNRLGYVTVNTNFACSAAWRHIDPATWSLQGITFDNNSKTPSLQVRYCISKPVNPRCQLEFNLPILVVVILFNAVKVVCMAIAAVKIKDNALVTIGDAINSFVREPDTHTKGMSLASRSDFESRETDHPGFEPRIVQHQPMRIRWIDTTRKQHWVITLFLCMGAISVILGLLGYAVHHLKSNGISSITTLWRFGIGKPHSQNIIQGWVVPNHGYGALLAAVLISNSPQLILSVIYLIFNNLCTMFFLSLEWSSYSHSRKYLRVSSPEGNQRSTYFIQIPLRFGLPLMLYSTLLHWLVSQSIFLVKVTYWRDFSNGTDVLDTSSSIISCGYSPMAMILTCLASAFFIFTALGLGFNKCMDVVDMPLVGSCSAAIAAACHPPLDGGDPLRPLKWGAVIDNFEGKKEVGHVCFSSGVVVPPIPGFYH</sequence>
<feature type="transmembrane region" description="Helical" evidence="2">
    <location>
        <begin position="178"/>
        <end position="195"/>
    </location>
</feature>
<organism evidence="4 5">
    <name type="scientific">Collybiopsis confluens</name>
    <dbReference type="NCBI Taxonomy" id="2823264"/>
    <lineage>
        <taxon>Eukaryota</taxon>
        <taxon>Fungi</taxon>
        <taxon>Dikarya</taxon>
        <taxon>Basidiomycota</taxon>
        <taxon>Agaricomycotina</taxon>
        <taxon>Agaricomycetes</taxon>
        <taxon>Agaricomycetidae</taxon>
        <taxon>Agaricales</taxon>
        <taxon>Marasmiineae</taxon>
        <taxon>Omphalotaceae</taxon>
        <taxon>Collybiopsis</taxon>
    </lineage>
</organism>
<evidence type="ECO:0000256" key="1">
    <source>
        <dbReference type="SAM" id="MobiDB-lite"/>
    </source>
</evidence>
<proteinExistence type="predicted"/>
<keyword evidence="5" id="KW-1185">Reference proteome</keyword>
<gene>
    <name evidence="4" type="ORF">D9757_010061</name>
</gene>
<evidence type="ECO:0000313" key="4">
    <source>
        <dbReference type="EMBL" id="KAF5374018.1"/>
    </source>
</evidence>
<dbReference type="Proteomes" id="UP000518752">
    <property type="component" value="Unassembled WGS sequence"/>
</dbReference>
<evidence type="ECO:0000259" key="3">
    <source>
        <dbReference type="Pfam" id="PF20163"/>
    </source>
</evidence>
<keyword evidence="2" id="KW-0472">Membrane</keyword>
<dbReference type="AlphaFoldDB" id="A0A8H5LYB7"/>
<feature type="transmembrane region" description="Helical" evidence="2">
    <location>
        <begin position="573"/>
        <end position="596"/>
    </location>
</feature>
<feature type="transmembrane region" description="Helical" evidence="2">
    <location>
        <begin position="441"/>
        <end position="463"/>
    </location>
</feature>
<feature type="domain" description="DUF6536" evidence="3">
    <location>
        <begin position="66"/>
        <end position="213"/>
    </location>
</feature>
<protein>
    <recommendedName>
        <fullName evidence="3">DUF6536 domain-containing protein</fullName>
    </recommendedName>
</protein>
<feature type="transmembrane region" description="Helical" evidence="2">
    <location>
        <begin position="113"/>
        <end position="132"/>
    </location>
</feature>
<dbReference type="Pfam" id="PF20163">
    <property type="entry name" value="DUF6536"/>
    <property type="match status" value="1"/>
</dbReference>
<accession>A0A8H5LYB7</accession>
<dbReference type="PANTHER" id="PTHR35395">
    <property type="entry name" value="DUF6536 DOMAIN-CONTAINING PROTEIN"/>
    <property type="match status" value="1"/>
</dbReference>
<feature type="transmembrane region" description="Helical" evidence="2">
    <location>
        <begin position="348"/>
        <end position="372"/>
    </location>
</feature>
<dbReference type="EMBL" id="JAACJN010000104">
    <property type="protein sequence ID" value="KAF5374018.1"/>
    <property type="molecule type" value="Genomic_DNA"/>
</dbReference>
<name>A0A8H5LYB7_9AGAR</name>
<feature type="transmembrane region" description="Helical" evidence="2">
    <location>
        <begin position="616"/>
        <end position="641"/>
    </location>
</feature>
<keyword evidence="2" id="KW-0812">Transmembrane</keyword>
<reference evidence="4 5" key="1">
    <citation type="journal article" date="2020" name="ISME J.">
        <title>Uncovering the hidden diversity of litter-decomposition mechanisms in mushroom-forming fungi.</title>
        <authorList>
            <person name="Floudas D."/>
            <person name="Bentzer J."/>
            <person name="Ahren D."/>
            <person name="Johansson T."/>
            <person name="Persson P."/>
            <person name="Tunlid A."/>
        </authorList>
    </citation>
    <scope>NUCLEOTIDE SEQUENCE [LARGE SCALE GENOMIC DNA]</scope>
    <source>
        <strain evidence="4 5">CBS 406.79</strain>
    </source>
</reference>
<comment type="caution">
    <text evidence="4">The sequence shown here is derived from an EMBL/GenBank/DDBJ whole genome shotgun (WGS) entry which is preliminary data.</text>
</comment>